<dbReference type="GeneID" id="62162659"/>
<dbReference type="InterPro" id="IPR021889">
    <property type="entry name" value="DUF3500"/>
</dbReference>
<dbReference type="PANTHER" id="PTHR37489:SF1">
    <property type="entry name" value="DUF3500 DOMAIN-CONTAINING PROTEIN"/>
    <property type="match status" value="1"/>
</dbReference>
<keyword evidence="4" id="KW-1185">Reference proteome</keyword>
<dbReference type="AlphaFoldDB" id="A0A9P6I1Z5"/>
<evidence type="ECO:0000256" key="1">
    <source>
        <dbReference type="ARBA" id="ARBA00023242"/>
    </source>
</evidence>
<dbReference type="Pfam" id="PF12006">
    <property type="entry name" value="DUF3500"/>
    <property type="match status" value="1"/>
</dbReference>
<accession>A0A9P6I1Z5</accession>
<evidence type="ECO:0000259" key="2">
    <source>
        <dbReference type="SMART" id="SM00906"/>
    </source>
</evidence>
<dbReference type="CDD" id="cd12148">
    <property type="entry name" value="fungal_TF_MHR"/>
    <property type="match status" value="1"/>
</dbReference>
<evidence type="ECO:0000313" key="4">
    <source>
        <dbReference type="Proteomes" id="UP000781932"/>
    </source>
</evidence>
<name>A0A9P6I1Z5_9PEZI</name>
<proteinExistence type="predicted"/>
<dbReference type="InterPro" id="IPR007219">
    <property type="entry name" value="XnlR_reg_dom"/>
</dbReference>
<reference evidence="3" key="2">
    <citation type="submission" date="2020-11" db="EMBL/GenBank/DDBJ databases">
        <title>Whole genome sequencing of Colletotrichum sp.</title>
        <authorList>
            <person name="Li H."/>
        </authorList>
    </citation>
    <scope>NUCLEOTIDE SEQUENCE</scope>
    <source>
        <strain evidence="3">CkLH20</strain>
    </source>
</reference>
<protein>
    <recommendedName>
        <fullName evidence="2">Xylanolytic transcriptional activator regulatory domain-containing protein</fullName>
    </recommendedName>
</protein>
<keyword evidence="1" id="KW-0539">Nucleus</keyword>
<dbReference type="Proteomes" id="UP000781932">
    <property type="component" value="Unassembled WGS sequence"/>
</dbReference>
<dbReference type="Pfam" id="PF04082">
    <property type="entry name" value="Fungal_trans"/>
    <property type="match status" value="1"/>
</dbReference>
<dbReference type="GO" id="GO:0008270">
    <property type="term" value="F:zinc ion binding"/>
    <property type="evidence" value="ECO:0007669"/>
    <property type="project" value="InterPro"/>
</dbReference>
<dbReference type="GO" id="GO:0003677">
    <property type="term" value="F:DNA binding"/>
    <property type="evidence" value="ECO:0007669"/>
    <property type="project" value="InterPro"/>
</dbReference>
<dbReference type="GO" id="GO:0006351">
    <property type="term" value="P:DNA-templated transcription"/>
    <property type="evidence" value="ECO:0007669"/>
    <property type="project" value="InterPro"/>
</dbReference>
<comment type="caution">
    <text evidence="3">The sequence shown here is derived from an EMBL/GenBank/DDBJ whole genome shotgun (WGS) entry which is preliminary data.</text>
</comment>
<sequence length="963" mass="107995">MVKISSPEDAHAYDYHRYVPDKRKYRLDHASFPTNMAVDWSRFEGIDIHDPYKYSETIVNSPVFRPLWRKWRANLDAPFYGITNDSKKRNGLYRLQDEGAPTQKMVAAAREVITSLTPKERNEVMRDIDSEDWRQWHNTEMVLSECGLCLETLTGFQIDTIMELLRQSLSEAGFLKVQGAMKTNKFLGEICGREAILNENSYFFSIFGEPSETEPWAYMLFGHHLALNVFVAGQQMTIGPVFIGAEPSIIDSGPDKGLTLCANESLLGLLLMRSLSVSMQQKAQVYARMRDPAMPEGRWNPADQRHLAGAFQDNRVIPYEGVLASDMTEEQQALLMSIATAFLTLWPAKPLQFRLKQIREYLSETYFSWIGGFGPEDPFYYRIQSPVALFEFDHHSGVFLNNEEPAKYHIHTIQRLPNGNDYGRELRRLFLEADREEELECEVWPGTDRGRRATSRYTRKSNEPEVDTADSVTHITESISSNRDSGVDVGFGSAALSAEATTEDANSTFENTLLASPWSQDNLENGHEPQHFDDLLRQLGVSVSSNFWDPGNLSATTPTHSGNSEGPFPEVTNLNVAADLNIQPGVLRIESLNNTSSLAAQTSPSSTSTTNLANGKVSDIESLTRGNDHAASTQRTAPPSVFVHKLAADSYRKAWSMTPDAFASPCETSLQILMLHIVHHLQFGRHGIAWTYCGLAIRIAQSLGLHQRSPPDMGFSKSRISLRSRLWCLILGFDASLSLSQGRSPGLSSGMFEKNMALEYTSTLTDGESSELADYLVWWYQLSLIQIQFCGLMQSKHSIVSRIDGIAQADNRLSAWKESLPPTCRPDSMLLTQDSFRCHALMLHLEYYNFLRAIHLAATVMTTSLDGSTEHSVGYTKANTHILSFHLNNYMAAIAVLYRSIMKDPANMSSRADLEYLRAGKMHLYWDMPANVSGPALKALFDNMLSSAEEMVSKHSIGLGSRR</sequence>
<dbReference type="EMBL" id="JAATWM020000021">
    <property type="protein sequence ID" value="KAF9875487.1"/>
    <property type="molecule type" value="Genomic_DNA"/>
</dbReference>
<reference evidence="3" key="1">
    <citation type="submission" date="2020-03" db="EMBL/GenBank/DDBJ databases">
        <authorList>
            <person name="He L."/>
        </authorList>
    </citation>
    <scope>NUCLEOTIDE SEQUENCE</scope>
    <source>
        <strain evidence="3">CkLH20</strain>
    </source>
</reference>
<dbReference type="RefSeq" id="XP_038744948.1">
    <property type="nucleotide sequence ID" value="XM_038889585.1"/>
</dbReference>
<feature type="domain" description="Xylanolytic transcriptional activator regulatory" evidence="2">
    <location>
        <begin position="689"/>
        <end position="763"/>
    </location>
</feature>
<dbReference type="PANTHER" id="PTHR37489">
    <property type="entry name" value="DUF3500 DOMAIN-CONTAINING PROTEIN"/>
    <property type="match status" value="1"/>
</dbReference>
<organism evidence="3 4">
    <name type="scientific">Colletotrichum karsti</name>
    <dbReference type="NCBI Taxonomy" id="1095194"/>
    <lineage>
        <taxon>Eukaryota</taxon>
        <taxon>Fungi</taxon>
        <taxon>Dikarya</taxon>
        <taxon>Ascomycota</taxon>
        <taxon>Pezizomycotina</taxon>
        <taxon>Sordariomycetes</taxon>
        <taxon>Hypocreomycetidae</taxon>
        <taxon>Glomerellales</taxon>
        <taxon>Glomerellaceae</taxon>
        <taxon>Colletotrichum</taxon>
        <taxon>Colletotrichum boninense species complex</taxon>
    </lineage>
</organism>
<gene>
    <name evidence="3" type="ORF">CkaCkLH20_06868</name>
</gene>
<evidence type="ECO:0000313" key="3">
    <source>
        <dbReference type="EMBL" id="KAF9875487.1"/>
    </source>
</evidence>
<dbReference type="OrthoDB" id="4064873at2759"/>
<dbReference type="SMART" id="SM00906">
    <property type="entry name" value="Fungal_trans"/>
    <property type="match status" value="1"/>
</dbReference>